<sequence>MKRFFLSLRWSARCAVVALLISTGAGAVTPKPEAFDPNFNGIVNAVLVQPDGKIIMGGAFTGLHPGNVGSPALRGRLVRFHGDGSIDTTFAPIFSGPVKALALDADGNLLVGGGFAYVLDGDELIERHGLARLNPEGVVDRDFAAQFDGENAGRDAVAAIAVLADGTMVVGGTFRTVQTSADDAAVARPYLARLHADGSLVDDFQPELNNEVRVLAANTDGGFLAGGAFTTVGGHAAGRLARFDAAGDFDATFAVSFDNLVTALAVEVDGALLVGGDFITMRGADDLLDVTQLFLARVRPDGRRDRDFHPRPSARVTALAVEHTGSILVGGDFNSFLPFVSQSLTSAPRLARLNRAGEVDTSFGATPSATVKSIALQEDGAVVVGGLFTTVSDTITGTVVTRLFGVRMHENGRVEAAFSPGSSAALVEALERADGSILLAGSFINFGGATRTNLALISADGVLDESFAPEINGAVQTMVEQADGKIVIGGNFISLNDEDYYYLARLNADGTRDESYDPQPNGPVSTMLLEDDGSITVGGSFTGFTPDYDADTSPDDYEGVGQAYLARITAAGYVDESWQPITDGAIAAMARQPDGKTLIGGSFSGVGTETFSALARVLVDGKVDKDFGPLPNGVVRSIVVEDNGDILIGGDFTLLELDDEEGDDDDEDDITNDDADRLRLARLHADGSLDLAFRPAVDDSVLAMQVLADGDILVGGAFTRFVDLDTEEETVAAYLLRLNPDGTRDDGTVWQTNGSVESLLTLRDGRVLVLGTFGAIYSDDDRSVRTEPPVVVYGTESGVDIAWNTRADVDPDRYIGALTVQRSGQILAGGRFDGLAGSSWENVLRFTAQGSIDGSFALRADGAVHTLIDRVPSGIWDTLRSPVAWMAADGLDFAGANYAHLSALSGRVQSAARESDGSVLLGGYFTNTANTSGSNLVRLRVDGTFDPDFRPNPNSTVTEIALQPDGRIIIVGSFDDVDGVEENYIARLWPDGSVDTTFKAVPQSSISTVALQEDGKILIGGSFQYFDVDDGEEDDDDGDEATDDDTAQRYLARLNTDGTLDKSFVPVLNGYVGSIQVHPSGEISIGGEFTYLTISDTSTVRNGLARLTAEGLLVEDFDPSPNGTVWDLELQADGKLLVAGAFTGFDNLSDFQDDDDDGDGDTDDDGNDIADEDSDVYYLARLNVDGSLDLDFNPTPNATVREIALQADGALLVRGDFGAFFPDAAEYGIARRGVARVNVDGSVDARFNPNPDDEVYMMIELADDSILLGGDFESLGLEAVLYVGGAFDTLNDLAIPRLGRVQSDGSPDGNYAPTPDGDVHALVGTPDDRMIVAGAFTTLFGQTRARIARLEQDGSLDADFAPVVDGAVRAVAIDQNGGVLIGGDFTTVDGQPRAGLARLWSDGSLDPDWTPTVMGAVQSLAVLPDGRVVVAGELSAVNGLARTHLAVVSATGALDAEFAPTIDGAVHAVAVRADGRVTIGGAFGSVNGAASPRVATLDLNGALYAAGESGTNGTVYALAIDREGRLVAGGSFTRLGEVSRSLLGRTSIASSFGQTLLVDEDGRGLTWVQTGAAATPAAVKIAVSLDGEEWIERGLATRNGSYDTWRWSGAALPVGRDYYLRVRMITSGTRWASGSVREYQRLFQGTRSSGYGYGSTLPSRFGVIDGDLGDWLPGGEGIVVSGGRVVSGDDTGAGNPGEGDDEIDVLTSRLTNVSTRVALTGEDTLTVGFVVEGTSPRQLLLRGIGPGLVAFLDGGAMRYPELSLHDHTGATLATNSGWNGTSATRNLFAQAGAFALPGGSADAVITPVLAPGTYTLALSDRRDEGGTVLAEVYDLGSVRVTDHLSNLSTLGRIGAGAEAFVVGFVVEGSAPQRVLIRGAGPALLDLGVADASDDVTIDVRDVTGQVLARNDDWATPVAGGASPAAVAASAGAVGAFAFAEGSADAAVLIDLAPGVYTVMLGTKDDAPQRGLIEIYTVSP</sequence>
<dbReference type="NCBIfam" id="TIGR02608">
    <property type="entry name" value="delta_60_rpt"/>
    <property type="match status" value="12"/>
</dbReference>
<proteinExistence type="predicted"/>
<protein>
    <submittedName>
        <fullName evidence="3">Delta-60 repeat domain-containing protein</fullName>
    </submittedName>
</protein>
<dbReference type="EMBL" id="CP119075">
    <property type="protein sequence ID" value="WED63839.1"/>
    <property type="molecule type" value="Genomic_DNA"/>
</dbReference>
<organism evidence="3 4">
    <name type="scientific">Synoicihabitans lomoniglobus</name>
    <dbReference type="NCBI Taxonomy" id="2909285"/>
    <lineage>
        <taxon>Bacteria</taxon>
        <taxon>Pseudomonadati</taxon>
        <taxon>Verrucomicrobiota</taxon>
        <taxon>Opitutia</taxon>
        <taxon>Opitutales</taxon>
        <taxon>Opitutaceae</taxon>
        <taxon>Synoicihabitans</taxon>
    </lineage>
</organism>
<dbReference type="Proteomes" id="UP001218638">
    <property type="component" value="Chromosome"/>
</dbReference>
<dbReference type="SUPFAM" id="SSF101898">
    <property type="entry name" value="NHL repeat"/>
    <property type="match status" value="3"/>
</dbReference>
<dbReference type="PANTHER" id="PTHR31778:SF2">
    <property type="entry name" value="BUD SITE SELECTION PROTEIN RAX2"/>
    <property type="match status" value="1"/>
</dbReference>
<evidence type="ECO:0000256" key="1">
    <source>
        <dbReference type="SAM" id="MobiDB-lite"/>
    </source>
</evidence>
<dbReference type="InterPro" id="IPR013431">
    <property type="entry name" value="Delta_60_rpt"/>
</dbReference>
<dbReference type="Gene3D" id="2.80.10.50">
    <property type="match status" value="12"/>
</dbReference>
<evidence type="ECO:0000313" key="3">
    <source>
        <dbReference type="EMBL" id="WED63839.1"/>
    </source>
</evidence>
<dbReference type="RefSeq" id="WP_330930543.1">
    <property type="nucleotide sequence ID" value="NZ_CP119075.1"/>
</dbReference>
<dbReference type="SUPFAM" id="SSF50993">
    <property type="entry name" value="Peptidase/esterase 'gauge' domain"/>
    <property type="match status" value="1"/>
</dbReference>
<feature type="compositionally biased region" description="Acidic residues" evidence="1">
    <location>
        <begin position="1151"/>
        <end position="1171"/>
    </location>
</feature>
<keyword evidence="4" id="KW-1185">Reference proteome</keyword>
<evidence type="ECO:0000313" key="4">
    <source>
        <dbReference type="Proteomes" id="UP001218638"/>
    </source>
</evidence>
<feature type="chain" id="PRO_5042166121" evidence="2">
    <location>
        <begin position="28"/>
        <end position="1979"/>
    </location>
</feature>
<name>A0AAE9ZVH4_9BACT</name>
<feature type="signal peptide" evidence="2">
    <location>
        <begin position="1"/>
        <end position="27"/>
    </location>
</feature>
<feature type="region of interest" description="Disordered" evidence="1">
    <location>
        <begin position="1150"/>
        <end position="1171"/>
    </location>
</feature>
<gene>
    <name evidence="3" type="ORF">PXH66_15990</name>
</gene>
<dbReference type="PANTHER" id="PTHR31778">
    <property type="entry name" value="BUD SITE SELECTION PROTEIN RAX2"/>
    <property type="match status" value="1"/>
</dbReference>
<reference evidence="3" key="1">
    <citation type="submission" date="2023-03" db="EMBL/GenBank/DDBJ databases">
        <title>Lomoglobus Profundus gen. nov., sp. nov., a novel member of the phylum Verrucomicrobia, isolated from deep-marine sediment of South China Sea.</title>
        <authorList>
            <person name="Ahmad T."/>
            <person name="Ishaq S.E."/>
            <person name="Wang F."/>
        </authorList>
    </citation>
    <scope>NUCLEOTIDE SEQUENCE</scope>
    <source>
        <strain evidence="3">LMO-M01</strain>
    </source>
</reference>
<evidence type="ECO:0000256" key="2">
    <source>
        <dbReference type="SAM" id="SignalP"/>
    </source>
</evidence>
<dbReference type="GO" id="GO:1902929">
    <property type="term" value="C:plasma membrane of growing cell tip"/>
    <property type="evidence" value="ECO:0007669"/>
    <property type="project" value="TreeGrafter"/>
</dbReference>
<keyword evidence="2" id="KW-0732">Signal</keyword>
<accession>A0AAE9ZVH4</accession>
<dbReference type="Pfam" id="PF17164">
    <property type="entry name" value="DUF5122"/>
    <property type="match status" value="18"/>
</dbReference>
<dbReference type="KEGG" id="slom:PXH66_15990"/>